<dbReference type="Pfam" id="PF01168">
    <property type="entry name" value="Ala_racemase_N"/>
    <property type="match status" value="1"/>
</dbReference>
<sequence length="71" mass="8283">MEEAITIRKKYKKGNVYVLNGIEAHNFNIFKQFNIIPILNSIKELRQFIKNNGINKKIKIGLQVEIGLNRL</sequence>
<gene>
    <name evidence="2" type="ORF">METZ01_LOCUS254537</name>
</gene>
<organism evidence="2">
    <name type="scientific">marine metagenome</name>
    <dbReference type="NCBI Taxonomy" id="408172"/>
    <lineage>
        <taxon>unclassified sequences</taxon>
        <taxon>metagenomes</taxon>
        <taxon>ecological metagenomes</taxon>
    </lineage>
</organism>
<feature type="domain" description="Alanine racemase N-terminal" evidence="1">
    <location>
        <begin position="2"/>
        <end position="71"/>
    </location>
</feature>
<dbReference type="Gene3D" id="3.20.20.10">
    <property type="entry name" value="Alanine racemase"/>
    <property type="match status" value="1"/>
</dbReference>
<name>A0A382IS32_9ZZZZ</name>
<proteinExistence type="predicted"/>
<dbReference type="InterPro" id="IPR001608">
    <property type="entry name" value="Ala_racemase_N"/>
</dbReference>
<evidence type="ECO:0000259" key="1">
    <source>
        <dbReference type="Pfam" id="PF01168"/>
    </source>
</evidence>
<dbReference type="InterPro" id="IPR029066">
    <property type="entry name" value="PLP-binding_barrel"/>
</dbReference>
<feature type="non-terminal residue" evidence="2">
    <location>
        <position position="71"/>
    </location>
</feature>
<accession>A0A382IS32</accession>
<dbReference type="EMBL" id="UINC01068801">
    <property type="protein sequence ID" value="SVC01683.1"/>
    <property type="molecule type" value="Genomic_DNA"/>
</dbReference>
<dbReference type="AlphaFoldDB" id="A0A382IS32"/>
<evidence type="ECO:0000313" key="2">
    <source>
        <dbReference type="EMBL" id="SVC01683.1"/>
    </source>
</evidence>
<reference evidence="2" key="1">
    <citation type="submission" date="2018-05" db="EMBL/GenBank/DDBJ databases">
        <authorList>
            <person name="Lanie J.A."/>
            <person name="Ng W.-L."/>
            <person name="Kazmierczak K.M."/>
            <person name="Andrzejewski T.M."/>
            <person name="Davidsen T.M."/>
            <person name="Wayne K.J."/>
            <person name="Tettelin H."/>
            <person name="Glass J.I."/>
            <person name="Rusch D."/>
            <person name="Podicherti R."/>
            <person name="Tsui H.-C.T."/>
            <person name="Winkler M.E."/>
        </authorList>
    </citation>
    <scope>NUCLEOTIDE SEQUENCE</scope>
</reference>
<protein>
    <recommendedName>
        <fullName evidence="1">Alanine racemase N-terminal domain-containing protein</fullName>
    </recommendedName>
</protein>
<dbReference type="SUPFAM" id="SSF51419">
    <property type="entry name" value="PLP-binding barrel"/>
    <property type="match status" value="1"/>
</dbReference>